<sequence length="124" mass="14581">MAEIGHLREFSPISSDWSIFKARLLNYFAANGIKEEKDEDRMKAILLNTCDEEAYKLIFDLVSPEKPEQRTFGQLIKVFDEYFKPQQSAFALRYKFYAARKEYGETATQWAGRLRRLVIPYAIK</sequence>
<evidence type="ECO:0000313" key="1">
    <source>
        <dbReference type="Proteomes" id="UP000504635"/>
    </source>
</evidence>
<dbReference type="InParanoid" id="A0A6J2XEX1"/>
<dbReference type="Proteomes" id="UP000504635">
    <property type="component" value="Unplaced"/>
</dbReference>
<evidence type="ECO:0000313" key="2">
    <source>
        <dbReference type="RefSeq" id="XP_030749691.1"/>
    </source>
</evidence>
<dbReference type="GeneID" id="115877584"/>
<organism evidence="1 2">
    <name type="scientific">Sitophilus oryzae</name>
    <name type="common">Rice weevil</name>
    <name type="synonym">Curculio oryzae</name>
    <dbReference type="NCBI Taxonomy" id="7048"/>
    <lineage>
        <taxon>Eukaryota</taxon>
        <taxon>Metazoa</taxon>
        <taxon>Ecdysozoa</taxon>
        <taxon>Arthropoda</taxon>
        <taxon>Hexapoda</taxon>
        <taxon>Insecta</taxon>
        <taxon>Pterygota</taxon>
        <taxon>Neoptera</taxon>
        <taxon>Endopterygota</taxon>
        <taxon>Coleoptera</taxon>
        <taxon>Polyphaga</taxon>
        <taxon>Cucujiformia</taxon>
        <taxon>Curculionidae</taxon>
        <taxon>Dryophthorinae</taxon>
        <taxon>Sitophilus</taxon>
    </lineage>
</organism>
<keyword evidence="1" id="KW-1185">Reference proteome</keyword>
<reference evidence="2" key="1">
    <citation type="submission" date="2025-08" db="UniProtKB">
        <authorList>
            <consortium name="RefSeq"/>
        </authorList>
    </citation>
    <scope>IDENTIFICATION</scope>
    <source>
        <tissue evidence="2">Gonads</tissue>
    </source>
</reference>
<dbReference type="KEGG" id="soy:115877584"/>
<protein>
    <submittedName>
        <fullName evidence="2">Uncharacterized protein LOC115877584</fullName>
    </submittedName>
</protein>
<dbReference type="AlphaFoldDB" id="A0A6J2XEX1"/>
<accession>A0A6J2XEX1</accession>
<dbReference type="RefSeq" id="XP_030749691.1">
    <property type="nucleotide sequence ID" value="XM_030893831.1"/>
</dbReference>
<proteinExistence type="predicted"/>
<name>A0A6J2XEX1_SITOR</name>
<dbReference type="OrthoDB" id="10028501at2759"/>
<gene>
    <name evidence="2" type="primary">LOC115877584</name>
</gene>